<reference evidence="1 2" key="1">
    <citation type="submission" date="2016-10" db="EMBL/GenBank/DDBJ databases">
        <authorList>
            <person name="Varghese N."/>
            <person name="Submissions S."/>
        </authorList>
    </citation>
    <scope>NUCLEOTIDE SEQUENCE [LARGE SCALE GENOMIC DNA]</scope>
    <source>
        <strain evidence="1 2">CGMCC 1.11215</strain>
    </source>
</reference>
<dbReference type="EMBL" id="FNIB01000008">
    <property type="protein sequence ID" value="SDN90223.1"/>
    <property type="molecule type" value="Genomic_DNA"/>
</dbReference>
<organism evidence="1 2">
    <name type="scientific">Cryobacterium flavum</name>
    <dbReference type="NCBI Taxonomy" id="1424659"/>
    <lineage>
        <taxon>Bacteria</taxon>
        <taxon>Bacillati</taxon>
        <taxon>Actinomycetota</taxon>
        <taxon>Actinomycetes</taxon>
        <taxon>Micrococcales</taxon>
        <taxon>Microbacteriaceae</taxon>
        <taxon>Cryobacterium</taxon>
    </lineage>
</organism>
<accession>A0A5E9G1F9</accession>
<evidence type="ECO:0000313" key="2">
    <source>
        <dbReference type="Proteomes" id="UP000199639"/>
    </source>
</evidence>
<dbReference type="AlphaFoldDB" id="A0A5E9G1F9"/>
<dbReference type="STRING" id="1424659.SAMN05216368_10859"/>
<gene>
    <name evidence="1" type="ORF">SAMN05216368_10859</name>
</gene>
<name>A0A5E9G1F9_9MICO</name>
<proteinExistence type="predicted"/>
<protein>
    <submittedName>
        <fullName evidence="1">Uncharacterized protein</fullName>
    </submittedName>
</protein>
<sequence length="95" mass="10253">MGTAEAPHTDQASQECGAANIVRKIRATNMVDDDVDPAAIRQFQNPISETGLVNVDHVIGTLGTEQVSCPVRANGCDNRSSAQVFCQLYVLKTHR</sequence>
<dbReference type="Proteomes" id="UP000199639">
    <property type="component" value="Unassembled WGS sequence"/>
</dbReference>
<evidence type="ECO:0000313" key="1">
    <source>
        <dbReference type="EMBL" id="SDN90223.1"/>
    </source>
</evidence>